<accession>A0A9P5XJZ1</accession>
<evidence type="ECO:0000313" key="2">
    <source>
        <dbReference type="Proteomes" id="UP000807342"/>
    </source>
</evidence>
<dbReference type="Proteomes" id="UP000807342">
    <property type="component" value="Unassembled WGS sequence"/>
</dbReference>
<gene>
    <name evidence="1" type="ORF">P691DRAFT_458231</name>
</gene>
<protein>
    <recommendedName>
        <fullName evidence="3">Zinc-finger domain-containing protein</fullName>
    </recommendedName>
</protein>
<evidence type="ECO:0008006" key="3">
    <source>
        <dbReference type="Google" id="ProtNLM"/>
    </source>
</evidence>
<sequence length="250" mass="28006">MPMPLSRCRHGCVLLPWLNLFYPRRRFLASRWIADVGCLIPLIFQVLQDEYLFEPEPSFDSAPNSPDLSFQPYQSTLSSYPLLRAQVTPPRLLASDALPSDFFTEDNNGFRSTLVSDAYSHLPTLVLPDLQPLKLATVMKYLDPSKRLCQYEVPGGGVCRDEGCDDVHLTRLPMGIDEEVAEPSDQETANFLLGAVPFEWQARNNATVGKMIAALTLVRQSASLMTLSFEERVRRALLVLEPPPPVPKTS</sequence>
<proteinExistence type="predicted"/>
<dbReference type="EMBL" id="MU151102">
    <property type="protein sequence ID" value="KAF9450571.1"/>
    <property type="molecule type" value="Genomic_DNA"/>
</dbReference>
<comment type="caution">
    <text evidence="1">The sequence shown here is derived from an EMBL/GenBank/DDBJ whole genome shotgun (WGS) entry which is preliminary data.</text>
</comment>
<organism evidence="1 2">
    <name type="scientific">Macrolepiota fuliginosa MF-IS2</name>
    <dbReference type="NCBI Taxonomy" id="1400762"/>
    <lineage>
        <taxon>Eukaryota</taxon>
        <taxon>Fungi</taxon>
        <taxon>Dikarya</taxon>
        <taxon>Basidiomycota</taxon>
        <taxon>Agaricomycotina</taxon>
        <taxon>Agaricomycetes</taxon>
        <taxon>Agaricomycetidae</taxon>
        <taxon>Agaricales</taxon>
        <taxon>Agaricineae</taxon>
        <taxon>Agaricaceae</taxon>
        <taxon>Macrolepiota</taxon>
    </lineage>
</organism>
<reference evidence="1" key="1">
    <citation type="submission" date="2020-11" db="EMBL/GenBank/DDBJ databases">
        <authorList>
            <consortium name="DOE Joint Genome Institute"/>
            <person name="Ahrendt S."/>
            <person name="Riley R."/>
            <person name="Andreopoulos W."/>
            <person name="Labutti K."/>
            <person name="Pangilinan J."/>
            <person name="Ruiz-Duenas F.J."/>
            <person name="Barrasa J.M."/>
            <person name="Sanchez-Garcia M."/>
            <person name="Camarero S."/>
            <person name="Miyauchi S."/>
            <person name="Serrano A."/>
            <person name="Linde D."/>
            <person name="Babiker R."/>
            <person name="Drula E."/>
            <person name="Ayuso-Fernandez I."/>
            <person name="Pacheco R."/>
            <person name="Padilla G."/>
            <person name="Ferreira P."/>
            <person name="Barriuso J."/>
            <person name="Kellner H."/>
            <person name="Castanera R."/>
            <person name="Alfaro M."/>
            <person name="Ramirez L."/>
            <person name="Pisabarro A.G."/>
            <person name="Kuo A."/>
            <person name="Tritt A."/>
            <person name="Lipzen A."/>
            <person name="He G."/>
            <person name="Yan M."/>
            <person name="Ng V."/>
            <person name="Cullen D."/>
            <person name="Martin F."/>
            <person name="Rosso M.-N."/>
            <person name="Henrissat B."/>
            <person name="Hibbett D."/>
            <person name="Martinez A.T."/>
            <person name="Grigoriev I.V."/>
        </authorList>
    </citation>
    <scope>NUCLEOTIDE SEQUENCE</scope>
    <source>
        <strain evidence="1">MF-IS2</strain>
    </source>
</reference>
<name>A0A9P5XJZ1_9AGAR</name>
<dbReference type="OrthoDB" id="2747179at2759"/>
<dbReference type="AlphaFoldDB" id="A0A9P5XJZ1"/>
<keyword evidence="2" id="KW-1185">Reference proteome</keyword>
<evidence type="ECO:0000313" key="1">
    <source>
        <dbReference type="EMBL" id="KAF9450571.1"/>
    </source>
</evidence>